<proteinExistence type="predicted"/>
<reference evidence="1 2" key="1">
    <citation type="submission" date="2018-01" db="EMBL/GenBank/DDBJ databases">
        <title>Draft genome of the type strain Pseudomonas oceani DSM 100277 isolated from the deep water in Okinawa trough, northwestern Pacific Ocean.</title>
        <authorList>
            <person name="Gomila M."/>
            <person name="Mulet M."/>
            <person name="Garcia-Valdes E."/>
            <person name="Lalucat J."/>
        </authorList>
    </citation>
    <scope>NUCLEOTIDE SEQUENCE [LARGE SCALE GENOMIC DNA]</scope>
    <source>
        <strain evidence="1 2">DSM 100277</strain>
    </source>
</reference>
<gene>
    <name evidence="1" type="ORF">C1949_16385</name>
</gene>
<dbReference type="OrthoDB" id="7063798at2"/>
<evidence type="ECO:0000313" key="2">
    <source>
        <dbReference type="Proteomes" id="UP000243451"/>
    </source>
</evidence>
<sequence length="144" mass="16575">MSTFEIARETFERIKAAHPHLEMEIETSPQYVELAMNIKKQNGLDFDVYLNLQNDDELHLQFESFWGEWFPCTESTRISEYETAVNGVLSGVYRVKVISRRGSPVKALLQAPSADEWSTVFTWGKLHFPLGTKAISYVQNQKNT</sequence>
<dbReference type="Proteomes" id="UP000243451">
    <property type="component" value="Unassembled WGS sequence"/>
</dbReference>
<comment type="caution">
    <text evidence="1">The sequence shown here is derived from an EMBL/GenBank/DDBJ whole genome shotgun (WGS) entry which is preliminary data.</text>
</comment>
<dbReference type="EMBL" id="PPSK01000020">
    <property type="protein sequence ID" value="POB01412.1"/>
    <property type="molecule type" value="Genomic_DNA"/>
</dbReference>
<accession>A0A2P4ERJ9</accession>
<organism evidence="1 2">
    <name type="scientific">Halopseudomonas oceani</name>
    <dbReference type="NCBI Taxonomy" id="1708783"/>
    <lineage>
        <taxon>Bacteria</taxon>
        <taxon>Pseudomonadati</taxon>
        <taxon>Pseudomonadota</taxon>
        <taxon>Gammaproteobacteria</taxon>
        <taxon>Pseudomonadales</taxon>
        <taxon>Pseudomonadaceae</taxon>
        <taxon>Halopseudomonas</taxon>
    </lineage>
</organism>
<dbReference type="RefSeq" id="WP_104739532.1">
    <property type="nucleotide sequence ID" value="NZ_BMHR01000003.1"/>
</dbReference>
<name>A0A2P4ERJ9_9GAMM</name>
<keyword evidence="2" id="KW-1185">Reference proteome</keyword>
<dbReference type="AlphaFoldDB" id="A0A2P4ERJ9"/>
<evidence type="ECO:0000313" key="1">
    <source>
        <dbReference type="EMBL" id="POB01412.1"/>
    </source>
</evidence>
<protein>
    <submittedName>
        <fullName evidence="1">Uncharacterized protein</fullName>
    </submittedName>
</protein>